<evidence type="ECO:0000313" key="6">
    <source>
        <dbReference type="Proteomes" id="UP001144396"/>
    </source>
</evidence>
<dbReference type="Gene3D" id="1.10.1040.10">
    <property type="entry name" value="N-(1-d-carboxylethyl)-l-norvaline Dehydrogenase, domain 2"/>
    <property type="match status" value="1"/>
</dbReference>
<comment type="catalytic activity">
    <reaction evidence="2">
        <text>D-mannitol 1-phosphate + NAD(+) = beta-D-fructose 6-phosphate + NADH + H(+)</text>
        <dbReference type="Rhea" id="RHEA:19661"/>
        <dbReference type="ChEBI" id="CHEBI:15378"/>
        <dbReference type="ChEBI" id="CHEBI:57540"/>
        <dbReference type="ChEBI" id="CHEBI:57634"/>
        <dbReference type="ChEBI" id="CHEBI:57945"/>
        <dbReference type="ChEBI" id="CHEBI:61381"/>
        <dbReference type="EC" id="1.1.1.17"/>
    </reaction>
</comment>
<feature type="domain" description="Mannitol dehydrogenase N-terminal" evidence="3">
    <location>
        <begin position="18"/>
        <end position="270"/>
    </location>
</feature>
<dbReference type="InterPro" id="IPR050988">
    <property type="entry name" value="Mannitol_DH/Oxidoreductase"/>
</dbReference>
<name>A0A9W6CXH1_9MICO</name>
<dbReference type="EMBL" id="BSDP01000001">
    <property type="protein sequence ID" value="GLI27816.1"/>
    <property type="molecule type" value="Genomic_DNA"/>
</dbReference>
<dbReference type="SUPFAM" id="SSF51735">
    <property type="entry name" value="NAD(P)-binding Rossmann-fold domains"/>
    <property type="match status" value="1"/>
</dbReference>
<gene>
    <name evidence="5" type="primary">uxuB</name>
    <name evidence="5" type="ORF">ARHIZOSPH14_20580</name>
</gene>
<dbReference type="SUPFAM" id="SSF48179">
    <property type="entry name" value="6-phosphogluconate dehydrogenase C-terminal domain-like"/>
    <property type="match status" value="1"/>
</dbReference>
<evidence type="ECO:0000259" key="3">
    <source>
        <dbReference type="Pfam" id="PF01232"/>
    </source>
</evidence>
<dbReference type="GO" id="GO:0008926">
    <property type="term" value="F:mannitol-1-phosphate 5-dehydrogenase activity"/>
    <property type="evidence" value="ECO:0007669"/>
    <property type="project" value="UniProtKB-EC"/>
</dbReference>
<reference evidence="5" key="1">
    <citation type="submission" date="2022-12" db="EMBL/GenBank/DDBJ databases">
        <title>Reference genome sequencing for broad-spectrum identification of bacterial and archaeal isolates by mass spectrometry.</title>
        <authorList>
            <person name="Sekiguchi Y."/>
            <person name="Tourlousse D.M."/>
        </authorList>
    </citation>
    <scope>NUCLEOTIDE SEQUENCE</scope>
    <source>
        <strain evidence="5">14</strain>
    </source>
</reference>
<dbReference type="InterPro" id="IPR008927">
    <property type="entry name" value="6-PGluconate_DH-like_C_sf"/>
</dbReference>
<dbReference type="InterPro" id="IPR000669">
    <property type="entry name" value="Mannitol_DH"/>
</dbReference>
<sequence length="465" mass="49271">MTATLSRETAGVPTPPVRIVHLGLGAFHRAHQAWFTAQATDAAEWGIAAFTGRSPAAAVALAAQDHLYTLTRRGADGDRTEVVGSIVEAHRGDDLARLADLFADPRVAVVTLTITEAGYRLLPDGLPDVADPVLAADIENLRDALAHRDPLGEVAANSALGRLLLGLEIRRRAGAGPIAIVPCDNVPDNGRWLRTGLIATAGMVDDLLAGWVAEQVSVVSTSVDRITPRLSEADAAWALESRGDACPVVAEPFADWTLEGDFPAGRPDWESAGARFVDDIEPWEQRKLWLLNGAHSILASAGPLRGHETVAEAIADPACRDLVERYWGEAVALLPEGIEHADYRGALIDRFANPRIVHRLEQIAADAATKTRYRAATVAERTLDAGRVPDASLEAVAAWVAGVIAGHRAPDSQDDLIDQALAADDPVARLLEVVSPRLAGDAASLEAVRSRVAALRAADPVASAT</sequence>
<dbReference type="InterPro" id="IPR013118">
    <property type="entry name" value="Mannitol_DH_C"/>
</dbReference>
<dbReference type="Pfam" id="PF08125">
    <property type="entry name" value="Mannitol_dh_C"/>
    <property type="match status" value="1"/>
</dbReference>
<dbReference type="Pfam" id="PF01232">
    <property type="entry name" value="Mannitol_dh"/>
    <property type="match status" value="1"/>
</dbReference>
<protein>
    <submittedName>
        <fullName evidence="5">Mannitol dehydrogenase</fullName>
    </submittedName>
</protein>
<proteinExistence type="predicted"/>
<keyword evidence="1" id="KW-0560">Oxidoreductase</keyword>
<dbReference type="AlphaFoldDB" id="A0A9W6CXH1"/>
<evidence type="ECO:0000256" key="1">
    <source>
        <dbReference type="ARBA" id="ARBA00023002"/>
    </source>
</evidence>
<feature type="domain" description="Mannitol dehydrogenase C-terminal" evidence="4">
    <location>
        <begin position="279"/>
        <end position="401"/>
    </location>
</feature>
<dbReference type="InterPro" id="IPR013131">
    <property type="entry name" value="Mannitol_DH_N"/>
</dbReference>
<dbReference type="RefSeq" id="WP_281884669.1">
    <property type="nucleotide sequence ID" value="NZ_BSDP01000001.1"/>
</dbReference>
<organism evidence="5 6">
    <name type="scientific">Agromyces rhizosphaerae</name>
    <dbReference type="NCBI Taxonomy" id="88374"/>
    <lineage>
        <taxon>Bacteria</taxon>
        <taxon>Bacillati</taxon>
        <taxon>Actinomycetota</taxon>
        <taxon>Actinomycetes</taxon>
        <taxon>Micrococcales</taxon>
        <taxon>Microbacteriaceae</taxon>
        <taxon>Agromyces</taxon>
    </lineage>
</organism>
<dbReference type="Gene3D" id="3.40.50.720">
    <property type="entry name" value="NAD(P)-binding Rossmann-like Domain"/>
    <property type="match status" value="1"/>
</dbReference>
<dbReference type="Proteomes" id="UP001144396">
    <property type="component" value="Unassembled WGS sequence"/>
</dbReference>
<dbReference type="PANTHER" id="PTHR43362:SF1">
    <property type="entry name" value="MANNITOL DEHYDROGENASE 2-RELATED"/>
    <property type="match status" value="1"/>
</dbReference>
<evidence type="ECO:0000313" key="5">
    <source>
        <dbReference type="EMBL" id="GLI27816.1"/>
    </source>
</evidence>
<evidence type="ECO:0000259" key="4">
    <source>
        <dbReference type="Pfam" id="PF08125"/>
    </source>
</evidence>
<comment type="caution">
    <text evidence="5">The sequence shown here is derived from an EMBL/GenBank/DDBJ whole genome shotgun (WGS) entry which is preliminary data.</text>
</comment>
<dbReference type="PANTHER" id="PTHR43362">
    <property type="entry name" value="MANNITOL DEHYDROGENASE DSF1-RELATED"/>
    <property type="match status" value="1"/>
</dbReference>
<keyword evidence="6" id="KW-1185">Reference proteome</keyword>
<evidence type="ECO:0000256" key="2">
    <source>
        <dbReference type="ARBA" id="ARBA00048615"/>
    </source>
</evidence>
<dbReference type="InterPro" id="IPR013328">
    <property type="entry name" value="6PGD_dom2"/>
</dbReference>
<dbReference type="PRINTS" id="PR00084">
    <property type="entry name" value="MTLDHDRGNASE"/>
</dbReference>
<dbReference type="InterPro" id="IPR036291">
    <property type="entry name" value="NAD(P)-bd_dom_sf"/>
</dbReference>
<accession>A0A9W6CXH1</accession>